<accession>A0A194V3V9</accession>
<dbReference type="InterPro" id="IPR020846">
    <property type="entry name" value="MFS_dom"/>
</dbReference>
<dbReference type="InterPro" id="IPR036259">
    <property type="entry name" value="MFS_trans_sf"/>
</dbReference>
<dbReference type="GO" id="GO:0000329">
    <property type="term" value="C:fungal-type vacuole membrane"/>
    <property type="evidence" value="ECO:0007669"/>
    <property type="project" value="TreeGrafter"/>
</dbReference>
<organism evidence="8 9">
    <name type="scientific">Cytospora mali</name>
    <name type="common">Apple Valsa canker fungus</name>
    <name type="synonym">Valsa mali</name>
    <dbReference type="NCBI Taxonomy" id="578113"/>
    <lineage>
        <taxon>Eukaryota</taxon>
        <taxon>Fungi</taxon>
        <taxon>Dikarya</taxon>
        <taxon>Ascomycota</taxon>
        <taxon>Pezizomycotina</taxon>
        <taxon>Sordariomycetes</taxon>
        <taxon>Sordariomycetidae</taxon>
        <taxon>Diaporthales</taxon>
        <taxon>Cytosporaceae</taxon>
        <taxon>Cytospora</taxon>
    </lineage>
</organism>
<evidence type="ECO:0000256" key="6">
    <source>
        <dbReference type="SAM" id="Phobius"/>
    </source>
</evidence>
<evidence type="ECO:0000256" key="3">
    <source>
        <dbReference type="ARBA" id="ARBA00022989"/>
    </source>
</evidence>
<evidence type="ECO:0000313" key="8">
    <source>
        <dbReference type="EMBL" id="KUI58531.1"/>
    </source>
</evidence>
<comment type="subcellular location">
    <subcellularLocation>
        <location evidence="1">Membrane</location>
        <topology evidence="1">Multi-pass membrane protein</topology>
    </subcellularLocation>
</comment>
<reference evidence="9" key="1">
    <citation type="submission" date="2014-12" db="EMBL/GenBank/DDBJ databases">
        <title>Genome Sequence of Valsa Canker Pathogens Uncovers a Specific Adaption of Colonization on Woody Bark.</title>
        <authorList>
            <person name="Yin Z."/>
            <person name="Liu H."/>
            <person name="Gao X."/>
            <person name="Li Z."/>
            <person name="Song N."/>
            <person name="Ke X."/>
            <person name="Dai Q."/>
            <person name="Wu Y."/>
            <person name="Sun Y."/>
            <person name="Xu J.-R."/>
            <person name="Kang Z.K."/>
            <person name="Wang L."/>
            <person name="Huang L."/>
        </authorList>
    </citation>
    <scope>NUCLEOTIDE SEQUENCE [LARGE SCALE GENOMIC DNA]</scope>
    <source>
        <strain evidence="9">SXYL134</strain>
    </source>
</reference>
<dbReference type="PROSITE" id="PS00217">
    <property type="entry name" value="SUGAR_TRANSPORT_2"/>
    <property type="match status" value="1"/>
</dbReference>
<feature type="transmembrane region" description="Helical" evidence="6">
    <location>
        <begin position="474"/>
        <end position="499"/>
    </location>
</feature>
<feature type="transmembrane region" description="Helical" evidence="6">
    <location>
        <begin position="78"/>
        <end position="96"/>
    </location>
</feature>
<feature type="transmembrane region" description="Helical" evidence="6">
    <location>
        <begin position="142"/>
        <end position="162"/>
    </location>
</feature>
<dbReference type="InterPro" id="IPR011701">
    <property type="entry name" value="MFS"/>
</dbReference>
<dbReference type="OrthoDB" id="4160219at2759"/>
<feature type="transmembrane region" description="Helical" evidence="6">
    <location>
        <begin position="346"/>
        <end position="372"/>
    </location>
</feature>
<feature type="transmembrane region" description="Helical" evidence="6">
    <location>
        <begin position="439"/>
        <end position="462"/>
    </location>
</feature>
<dbReference type="InterPro" id="IPR005829">
    <property type="entry name" value="Sugar_transporter_CS"/>
</dbReference>
<feature type="transmembrane region" description="Helical" evidence="6">
    <location>
        <begin position="169"/>
        <end position="193"/>
    </location>
</feature>
<evidence type="ECO:0000259" key="7">
    <source>
        <dbReference type="PROSITE" id="PS50850"/>
    </source>
</evidence>
<evidence type="ECO:0000256" key="4">
    <source>
        <dbReference type="ARBA" id="ARBA00023136"/>
    </source>
</evidence>
<feature type="region of interest" description="Disordered" evidence="5">
    <location>
        <begin position="1"/>
        <end position="68"/>
    </location>
</feature>
<feature type="transmembrane region" description="Helical" evidence="6">
    <location>
        <begin position="411"/>
        <end position="432"/>
    </location>
</feature>
<feature type="transmembrane region" description="Helical" evidence="6">
    <location>
        <begin position="557"/>
        <end position="576"/>
    </location>
</feature>
<dbReference type="Pfam" id="PF07690">
    <property type="entry name" value="MFS_1"/>
    <property type="match status" value="1"/>
</dbReference>
<dbReference type="AlphaFoldDB" id="A0A194V3V9"/>
<dbReference type="PROSITE" id="PS50850">
    <property type="entry name" value="MFS"/>
    <property type="match status" value="1"/>
</dbReference>
<feature type="domain" description="Major facilitator superfamily (MFS) profile" evidence="7">
    <location>
        <begin position="83"/>
        <end position="580"/>
    </location>
</feature>
<dbReference type="Proteomes" id="UP000078576">
    <property type="component" value="Unassembled WGS sequence"/>
</dbReference>
<keyword evidence="3 6" id="KW-1133">Transmembrane helix</keyword>
<feature type="transmembrane region" description="Helical" evidence="6">
    <location>
        <begin position="117"/>
        <end position="136"/>
    </location>
</feature>
<sequence length="607" mass="64774">MAGEPYAKPGVLPEPRQDSRPVTNGRNDYPPSYHSTAPAAATSEDTPLLGSGTTSPRQRQQQIHHDDDDAVQHYVTPIRGLCISFSMWILMFMQACNMSGMTMVQSAIAEELEAYELVMWFTSAYLITVASCAPLAGRLATIFSPGVMILFSGFFFAIGAIVTSQAHSFTVFILGRVLTGIGGGGIMTLALILVLQLTSRKRRGLFIGLVNMGFTIGVSAGAVVFGALLPAMGWRALFWAQAPVGVLAGTAVYFSIPTFSTAAPTDEPSSSISKDKTILQKLKTIDYAGAVLLTGTIVLFLYGLSGTIRILPMLLSAVPLLLFILVEYKVSPDPLIPVSVLQSRGVLFSCLAQLGFMAARWTVLYYAPLFVLAVRGLPPTISGAVLVPTNLGFGVGGVAVGWLHVRRAGSFWLPCLVSISLFGLALAGLSLTSTAAAPAWLYVLLVFLNGACTGAALNYTLAHILHLATPETHFISTGLLATFRGFAGSFGTSIGGGIFMRTLREQLTVGFERLDGTADLTRARMTLIKRLIGSPSLVQSGILSEAEREIAVKGYEMALNAMYTAAVGLIVLVLFVQAGTGWTEPSVQESEEEIEEEIAEHDGRMEV</sequence>
<feature type="transmembrane region" description="Helical" evidence="6">
    <location>
        <begin position="205"/>
        <end position="229"/>
    </location>
</feature>
<keyword evidence="2 6" id="KW-0812">Transmembrane</keyword>
<dbReference type="PANTHER" id="PTHR23501">
    <property type="entry name" value="MAJOR FACILITATOR SUPERFAMILY"/>
    <property type="match status" value="1"/>
</dbReference>
<name>A0A194V3V9_CYTMA</name>
<feature type="transmembrane region" description="Helical" evidence="6">
    <location>
        <begin position="236"/>
        <end position="256"/>
    </location>
</feature>
<dbReference type="GO" id="GO:0015174">
    <property type="term" value="F:basic amino acid transmembrane transporter activity"/>
    <property type="evidence" value="ECO:0007669"/>
    <property type="project" value="TreeGrafter"/>
</dbReference>
<evidence type="ECO:0000256" key="1">
    <source>
        <dbReference type="ARBA" id="ARBA00004141"/>
    </source>
</evidence>
<evidence type="ECO:0000256" key="5">
    <source>
        <dbReference type="SAM" id="MobiDB-lite"/>
    </source>
</evidence>
<keyword evidence="9" id="KW-1185">Reference proteome</keyword>
<dbReference type="SUPFAM" id="SSF103473">
    <property type="entry name" value="MFS general substrate transporter"/>
    <property type="match status" value="1"/>
</dbReference>
<protein>
    <submittedName>
        <fullName evidence="8">Vacuolar basic amino acid transporter 1</fullName>
    </submittedName>
</protein>
<gene>
    <name evidence="8" type="ORF">VP1G_05832</name>
</gene>
<keyword evidence="4 6" id="KW-0472">Membrane</keyword>
<dbReference type="Gene3D" id="1.20.1250.20">
    <property type="entry name" value="MFS general substrate transporter like domains"/>
    <property type="match status" value="1"/>
</dbReference>
<evidence type="ECO:0000313" key="9">
    <source>
        <dbReference type="Proteomes" id="UP000078576"/>
    </source>
</evidence>
<feature type="transmembrane region" description="Helical" evidence="6">
    <location>
        <begin position="285"/>
        <end position="303"/>
    </location>
</feature>
<feature type="transmembrane region" description="Helical" evidence="6">
    <location>
        <begin position="384"/>
        <end position="405"/>
    </location>
</feature>
<proteinExistence type="predicted"/>
<dbReference type="PANTHER" id="PTHR23501:SF6">
    <property type="entry name" value="MULTIDRUG TRANSPORTER, PUTATIVE (AFU_ORTHOLOGUE AFUA_3G14560)-RELATED"/>
    <property type="match status" value="1"/>
</dbReference>
<dbReference type="EMBL" id="KN714715">
    <property type="protein sequence ID" value="KUI58531.1"/>
    <property type="molecule type" value="Genomic_DNA"/>
</dbReference>
<evidence type="ECO:0000256" key="2">
    <source>
        <dbReference type="ARBA" id="ARBA00022692"/>
    </source>
</evidence>